<dbReference type="EMBL" id="BK014862">
    <property type="protein sequence ID" value="DAD79281.1"/>
    <property type="molecule type" value="Genomic_DNA"/>
</dbReference>
<sequence length="34" mass="3760">MIYFASTRRALVCKKPSGDPVHELMSLRGKLPAS</sequence>
<protein>
    <submittedName>
        <fullName evidence="1">Uncharacterized protein</fullName>
    </submittedName>
</protein>
<accession>A0A8S5MAA8</accession>
<evidence type="ECO:0000313" key="1">
    <source>
        <dbReference type="EMBL" id="DAD79281.1"/>
    </source>
</evidence>
<reference evidence="1" key="1">
    <citation type="journal article" date="2021" name="Proc. Natl. Acad. Sci. U.S.A.">
        <title>A Catalog of Tens of Thousands of Viruses from Human Metagenomes Reveals Hidden Associations with Chronic Diseases.</title>
        <authorList>
            <person name="Tisza M.J."/>
            <person name="Buck C.B."/>
        </authorList>
    </citation>
    <scope>NUCLEOTIDE SEQUENCE</scope>
    <source>
        <strain evidence="1">CtRPH1</strain>
    </source>
</reference>
<organism evidence="1">
    <name type="scientific">Myoviridae sp. ctRPH1</name>
    <dbReference type="NCBI Taxonomy" id="2826650"/>
    <lineage>
        <taxon>Viruses</taxon>
        <taxon>Duplodnaviria</taxon>
        <taxon>Heunggongvirae</taxon>
        <taxon>Uroviricota</taxon>
        <taxon>Caudoviricetes</taxon>
    </lineage>
</organism>
<proteinExistence type="predicted"/>
<name>A0A8S5MAA8_9CAUD</name>